<dbReference type="Proteomes" id="UP000008022">
    <property type="component" value="Unassembled WGS sequence"/>
</dbReference>
<evidence type="ECO:0000313" key="2">
    <source>
        <dbReference type="Proteomes" id="UP000008022"/>
    </source>
</evidence>
<dbReference type="EnsemblPlants" id="ORUFI05G12150.1">
    <property type="protein sequence ID" value="ORUFI05G12150.1"/>
    <property type="gene ID" value="ORUFI05G12150"/>
</dbReference>
<sequence>MERESGTADGEKKSDGEVEGELCQQWGWGRGKGSGASGVAEGERCRWWGVDVEEFTKIYSHFKASHKYILPPYRRAGVDKSSYGRTIYATWYPVGGDPLPAINHPREERFIAGRRLSRKLPLHAPLLRCHFTLICSFCPRPTVGWEEHIFVEL</sequence>
<reference evidence="1" key="2">
    <citation type="submission" date="2015-06" db="UniProtKB">
        <authorList>
            <consortium name="EnsemblPlants"/>
        </authorList>
    </citation>
    <scope>IDENTIFICATION</scope>
</reference>
<dbReference type="HOGENOM" id="CLU_1878663_0_0_1"/>
<organism evidence="1 2">
    <name type="scientific">Oryza rufipogon</name>
    <name type="common">Brownbeard rice</name>
    <name type="synonym">Asian wild rice</name>
    <dbReference type="NCBI Taxonomy" id="4529"/>
    <lineage>
        <taxon>Eukaryota</taxon>
        <taxon>Viridiplantae</taxon>
        <taxon>Streptophyta</taxon>
        <taxon>Embryophyta</taxon>
        <taxon>Tracheophyta</taxon>
        <taxon>Spermatophyta</taxon>
        <taxon>Magnoliopsida</taxon>
        <taxon>Liliopsida</taxon>
        <taxon>Poales</taxon>
        <taxon>Poaceae</taxon>
        <taxon>BOP clade</taxon>
        <taxon>Oryzoideae</taxon>
        <taxon>Oryzeae</taxon>
        <taxon>Oryzinae</taxon>
        <taxon>Oryza</taxon>
    </lineage>
</organism>
<dbReference type="AlphaFoldDB" id="A0A0E0PKK9"/>
<proteinExistence type="predicted"/>
<dbReference type="Gramene" id="ORUFI05G12150.1">
    <property type="protein sequence ID" value="ORUFI05G12150.1"/>
    <property type="gene ID" value="ORUFI05G12150"/>
</dbReference>
<keyword evidence="2" id="KW-1185">Reference proteome</keyword>
<protein>
    <submittedName>
        <fullName evidence="1">Uncharacterized protein</fullName>
    </submittedName>
</protein>
<reference evidence="2" key="1">
    <citation type="submission" date="2013-06" db="EMBL/GenBank/DDBJ databases">
        <authorList>
            <person name="Zhao Q."/>
        </authorList>
    </citation>
    <scope>NUCLEOTIDE SEQUENCE</scope>
    <source>
        <strain evidence="2">cv. W1943</strain>
    </source>
</reference>
<name>A0A0E0PKK9_ORYRU</name>
<accession>A0A0E0PKK9</accession>
<evidence type="ECO:0000313" key="1">
    <source>
        <dbReference type="EnsemblPlants" id="ORUFI05G12150.1"/>
    </source>
</evidence>